<dbReference type="Gene3D" id="3.40.630.30">
    <property type="match status" value="1"/>
</dbReference>
<organism evidence="5 6">
    <name type="scientific">Saccharothrix mutabilis subsp. mutabilis</name>
    <dbReference type="NCBI Taxonomy" id="66855"/>
    <lineage>
        <taxon>Bacteria</taxon>
        <taxon>Bacillati</taxon>
        <taxon>Actinomycetota</taxon>
        <taxon>Actinomycetes</taxon>
        <taxon>Pseudonocardiales</taxon>
        <taxon>Pseudonocardiaceae</taxon>
        <taxon>Saccharothrix</taxon>
    </lineage>
</organism>
<keyword evidence="3" id="KW-0812">Transmembrane</keyword>
<dbReference type="PANTHER" id="PTHR43877">
    <property type="entry name" value="AMINOALKYLPHOSPHONATE N-ACETYLTRANSFERASE-RELATED-RELATED"/>
    <property type="match status" value="1"/>
</dbReference>
<reference evidence="6" key="1">
    <citation type="journal article" date="2019" name="Int. J. Syst. Evol. Microbiol.">
        <title>The Global Catalogue of Microorganisms (GCM) 10K type strain sequencing project: providing services to taxonomists for standard genome sequencing and annotation.</title>
        <authorList>
            <consortium name="The Broad Institute Genomics Platform"/>
            <consortium name="The Broad Institute Genome Sequencing Center for Infectious Disease"/>
            <person name="Wu L."/>
            <person name="Ma J."/>
        </authorList>
    </citation>
    <scope>NUCLEOTIDE SEQUENCE [LARGE SCALE GENOMIC DNA]</scope>
    <source>
        <strain evidence="6">JCM 3380</strain>
    </source>
</reference>
<keyword evidence="3" id="KW-1133">Transmembrane helix</keyword>
<accession>A0ABP3E457</accession>
<dbReference type="PROSITE" id="PS51186">
    <property type="entry name" value="GNAT"/>
    <property type="match status" value="1"/>
</dbReference>
<dbReference type="Proteomes" id="UP001500416">
    <property type="component" value="Unassembled WGS sequence"/>
</dbReference>
<keyword evidence="6" id="KW-1185">Reference proteome</keyword>
<dbReference type="SUPFAM" id="SSF55729">
    <property type="entry name" value="Acyl-CoA N-acyltransferases (Nat)"/>
    <property type="match status" value="1"/>
</dbReference>
<dbReference type="RefSeq" id="WP_343937533.1">
    <property type="nucleotide sequence ID" value="NZ_BAAABU010000020.1"/>
</dbReference>
<proteinExistence type="predicted"/>
<protein>
    <submittedName>
        <fullName evidence="5">GNAT family N-acetyltransferase</fullName>
    </submittedName>
</protein>
<dbReference type="EMBL" id="BAAABU010000020">
    <property type="protein sequence ID" value="GAA0252074.1"/>
    <property type="molecule type" value="Genomic_DNA"/>
</dbReference>
<feature type="domain" description="N-acetyltransferase" evidence="4">
    <location>
        <begin position="3"/>
        <end position="172"/>
    </location>
</feature>
<feature type="transmembrane region" description="Helical" evidence="3">
    <location>
        <begin position="53"/>
        <end position="75"/>
    </location>
</feature>
<evidence type="ECO:0000256" key="3">
    <source>
        <dbReference type="SAM" id="Phobius"/>
    </source>
</evidence>
<comment type="caution">
    <text evidence="5">The sequence shown here is derived from an EMBL/GenBank/DDBJ whole genome shotgun (WGS) entry which is preliminary data.</text>
</comment>
<evidence type="ECO:0000259" key="4">
    <source>
        <dbReference type="PROSITE" id="PS51186"/>
    </source>
</evidence>
<dbReference type="Pfam" id="PF00583">
    <property type="entry name" value="Acetyltransf_1"/>
    <property type="match status" value="1"/>
</dbReference>
<dbReference type="InterPro" id="IPR050832">
    <property type="entry name" value="Bact_Acetyltransf"/>
</dbReference>
<dbReference type="InterPro" id="IPR000182">
    <property type="entry name" value="GNAT_dom"/>
</dbReference>
<evidence type="ECO:0000256" key="1">
    <source>
        <dbReference type="ARBA" id="ARBA00022679"/>
    </source>
</evidence>
<name>A0ABP3E457_9PSEU</name>
<evidence type="ECO:0000256" key="2">
    <source>
        <dbReference type="ARBA" id="ARBA00023315"/>
    </source>
</evidence>
<evidence type="ECO:0000313" key="6">
    <source>
        <dbReference type="Proteomes" id="UP001500416"/>
    </source>
</evidence>
<dbReference type="InterPro" id="IPR016181">
    <property type="entry name" value="Acyl_CoA_acyltransferase"/>
</dbReference>
<keyword evidence="2" id="KW-0012">Acyltransferase</keyword>
<gene>
    <name evidence="5" type="ORF">GCM10010492_60680</name>
</gene>
<keyword evidence="3" id="KW-0472">Membrane</keyword>
<keyword evidence="1" id="KW-0808">Transferase</keyword>
<evidence type="ECO:0000313" key="5">
    <source>
        <dbReference type="EMBL" id="GAA0252074.1"/>
    </source>
</evidence>
<sequence>MPSVIRPATIADAAEIARIHVEAWQAAYAGHMPDEFLRALSVAERRQAWERTLAAGTATVFVVLAGGGVAGFAIVGASRDDDAGPGTGELHAINLDPAHWHSGLGRPLLDHAVTALRDLGHRDATLWVLAANARARRFYERAGWSPDGTSRVETIAGGTVELAEVRYRRTLGTATVV</sequence>
<dbReference type="CDD" id="cd04301">
    <property type="entry name" value="NAT_SF"/>
    <property type="match status" value="1"/>
</dbReference>